<name>A0A1M6UGY9_9BURK</name>
<dbReference type="EMBL" id="JAVDRP010000004">
    <property type="protein sequence ID" value="MDR6408933.1"/>
    <property type="molecule type" value="Genomic_DNA"/>
</dbReference>
<accession>A0A1M6UGY9</accession>
<gene>
    <name evidence="1" type="ORF">J2804_002337</name>
    <name evidence="2" type="ORF">SAMN05192548_103270</name>
</gene>
<organism evidence="2 3">
    <name type="scientific">Paraburkholderia terricola</name>
    <dbReference type="NCBI Taxonomy" id="169427"/>
    <lineage>
        <taxon>Bacteria</taxon>
        <taxon>Pseudomonadati</taxon>
        <taxon>Pseudomonadota</taxon>
        <taxon>Betaproteobacteria</taxon>
        <taxon>Burkholderiales</taxon>
        <taxon>Burkholderiaceae</taxon>
        <taxon>Paraburkholderia</taxon>
    </lineage>
</organism>
<reference evidence="2 3" key="1">
    <citation type="submission" date="2016-11" db="EMBL/GenBank/DDBJ databases">
        <authorList>
            <person name="Jaros S."/>
            <person name="Januszkiewicz K."/>
            <person name="Wedrychowicz H."/>
        </authorList>
    </citation>
    <scope>NUCLEOTIDE SEQUENCE [LARGE SCALE GENOMIC DNA]</scope>
    <source>
        <strain evidence="2 3">LMG 20594</strain>
    </source>
</reference>
<reference evidence="1 4" key="2">
    <citation type="submission" date="2023-07" db="EMBL/GenBank/DDBJ databases">
        <title>Sorghum-associated microbial communities from plants grown in Nebraska, USA.</title>
        <authorList>
            <person name="Schachtman D."/>
        </authorList>
    </citation>
    <scope>NUCLEOTIDE SEQUENCE [LARGE SCALE GENOMIC DNA]</scope>
    <source>
        <strain evidence="1 4">DS1316</strain>
    </source>
</reference>
<protein>
    <submittedName>
        <fullName evidence="2">Uncharacterized protein</fullName>
    </submittedName>
</protein>
<evidence type="ECO:0000313" key="2">
    <source>
        <dbReference type="EMBL" id="SHK68348.1"/>
    </source>
</evidence>
<dbReference type="Proteomes" id="UP001264340">
    <property type="component" value="Unassembled WGS sequence"/>
</dbReference>
<dbReference type="AlphaFoldDB" id="A0A1M6UGY9"/>
<sequence>MALKHGVVPACMYLGEAAHYVMPDIRSTA</sequence>
<evidence type="ECO:0000313" key="1">
    <source>
        <dbReference type="EMBL" id="MDR6408933.1"/>
    </source>
</evidence>
<dbReference type="EMBL" id="FRAB01000032">
    <property type="protein sequence ID" value="SHK68348.1"/>
    <property type="molecule type" value="Genomic_DNA"/>
</dbReference>
<dbReference type="Proteomes" id="UP000184395">
    <property type="component" value="Unassembled WGS sequence"/>
</dbReference>
<evidence type="ECO:0000313" key="4">
    <source>
        <dbReference type="Proteomes" id="UP001264340"/>
    </source>
</evidence>
<keyword evidence="4" id="KW-1185">Reference proteome</keyword>
<evidence type="ECO:0000313" key="3">
    <source>
        <dbReference type="Proteomes" id="UP000184395"/>
    </source>
</evidence>
<proteinExistence type="predicted"/>